<dbReference type="AlphaFoldDB" id="A0A2P5AVL6"/>
<proteinExistence type="predicted"/>
<comment type="caution">
    <text evidence="1">The sequence shown here is derived from an EMBL/GenBank/DDBJ whole genome shotgun (WGS) entry which is preliminary data.</text>
</comment>
<dbReference type="Proteomes" id="UP000237105">
    <property type="component" value="Unassembled WGS sequence"/>
</dbReference>
<accession>A0A2P5AVL6</accession>
<reference evidence="2" key="1">
    <citation type="submission" date="2016-06" db="EMBL/GenBank/DDBJ databases">
        <title>Parallel loss of symbiosis genes in relatives of nitrogen-fixing non-legume Parasponia.</title>
        <authorList>
            <person name="Van Velzen R."/>
            <person name="Holmer R."/>
            <person name="Bu F."/>
            <person name="Rutten L."/>
            <person name="Van Zeijl A."/>
            <person name="Liu W."/>
            <person name="Santuari L."/>
            <person name="Cao Q."/>
            <person name="Sharma T."/>
            <person name="Shen D."/>
            <person name="Roswanjaya Y."/>
            <person name="Wardhani T."/>
            <person name="Kalhor M.S."/>
            <person name="Jansen J."/>
            <person name="Van den Hoogen J."/>
            <person name="Gungor B."/>
            <person name="Hartog M."/>
            <person name="Hontelez J."/>
            <person name="Verver J."/>
            <person name="Yang W.-C."/>
            <person name="Schijlen E."/>
            <person name="Repin R."/>
            <person name="Schilthuizen M."/>
            <person name="Schranz E."/>
            <person name="Heidstra R."/>
            <person name="Miyata K."/>
            <person name="Fedorova E."/>
            <person name="Kohlen W."/>
            <person name="Bisseling T."/>
            <person name="Smit S."/>
            <person name="Geurts R."/>
        </authorList>
    </citation>
    <scope>NUCLEOTIDE SEQUENCE [LARGE SCALE GENOMIC DNA]</scope>
    <source>
        <strain evidence="2">cv. WU1-14</strain>
    </source>
</reference>
<organism evidence="1 2">
    <name type="scientific">Parasponia andersonii</name>
    <name type="common">Sponia andersonii</name>
    <dbReference type="NCBI Taxonomy" id="3476"/>
    <lineage>
        <taxon>Eukaryota</taxon>
        <taxon>Viridiplantae</taxon>
        <taxon>Streptophyta</taxon>
        <taxon>Embryophyta</taxon>
        <taxon>Tracheophyta</taxon>
        <taxon>Spermatophyta</taxon>
        <taxon>Magnoliopsida</taxon>
        <taxon>eudicotyledons</taxon>
        <taxon>Gunneridae</taxon>
        <taxon>Pentapetalae</taxon>
        <taxon>rosids</taxon>
        <taxon>fabids</taxon>
        <taxon>Rosales</taxon>
        <taxon>Cannabaceae</taxon>
        <taxon>Parasponia</taxon>
    </lineage>
</organism>
<name>A0A2P5AVL6_PARAD</name>
<protein>
    <submittedName>
        <fullName evidence="1">Uncharacterized protein</fullName>
    </submittedName>
</protein>
<sequence>GNEALFIRVWIPFPIRRVENRELRRAGLAQVAKRTISASEILGLLQNGIRAGSRVDGQRGR</sequence>
<keyword evidence="2" id="KW-1185">Reference proteome</keyword>
<feature type="non-terminal residue" evidence="1">
    <location>
        <position position="1"/>
    </location>
</feature>
<gene>
    <name evidence="1" type="ORF">PanWU01x14_296570</name>
</gene>
<evidence type="ECO:0000313" key="2">
    <source>
        <dbReference type="Proteomes" id="UP000237105"/>
    </source>
</evidence>
<dbReference type="EMBL" id="JXTB01000436">
    <property type="protein sequence ID" value="PON40521.1"/>
    <property type="molecule type" value="Genomic_DNA"/>
</dbReference>
<evidence type="ECO:0000313" key="1">
    <source>
        <dbReference type="EMBL" id="PON40521.1"/>
    </source>
</evidence>